<comment type="catalytic activity">
    <reaction evidence="7 8">
        <text>(S)-lactate + NAD(+) = pyruvate + NADH + H(+)</text>
        <dbReference type="Rhea" id="RHEA:23444"/>
        <dbReference type="ChEBI" id="CHEBI:15361"/>
        <dbReference type="ChEBI" id="CHEBI:15378"/>
        <dbReference type="ChEBI" id="CHEBI:16651"/>
        <dbReference type="ChEBI" id="CHEBI:57540"/>
        <dbReference type="ChEBI" id="CHEBI:57945"/>
        <dbReference type="EC" id="1.1.1.27"/>
    </reaction>
</comment>
<feature type="binding site" evidence="8">
    <location>
        <position position="233"/>
    </location>
    <ligand>
        <name>substrate</name>
    </ligand>
</feature>
<evidence type="ECO:0000256" key="10">
    <source>
        <dbReference type="PIRSR" id="PIRSR000102-3"/>
    </source>
</evidence>
<dbReference type="AlphaFoldDB" id="A0A1I1F9X5"/>
<dbReference type="GO" id="GO:0004459">
    <property type="term" value="F:L-lactate dehydrogenase (NAD+) activity"/>
    <property type="evidence" value="ECO:0007669"/>
    <property type="project" value="UniProtKB-UniRule"/>
</dbReference>
<feature type="binding site" evidence="8">
    <location>
        <position position="18"/>
    </location>
    <ligand>
        <name>NAD(+)</name>
        <dbReference type="ChEBI" id="CHEBI:57540"/>
    </ligand>
</feature>
<evidence type="ECO:0000256" key="3">
    <source>
        <dbReference type="ARBA" id="ARBA00012967"/>
    </source>
</evidence>
<feature type="domain" description="Lactate/malate dehydrogenase N-terminal" evidence="11">
    <location>
        <begin position="9"/>
        <end position="146"/>
    </location>
</feature>
<feature type="binding site" evidence="8">
    <location>
        <position position="157"/>
    </location>
    <ligand>
        <name>beta-D-fructose 1,6-bisphosphate</name>
        <dbReference type="ChEBI" id="CHEBI:32966"/>
        <note>allosteric activator</note>
    </ligand>
</feature>
<dbReference type="PANTHER" id="PTHR43128">
    <property type="entry name" value="L-2-HYDROXYCARBOXYLATE DEHYDROGENASE (NAD(P)(+))"/>
    <property type="match status" value="1"/>
</dbReference>
<feature type="binding site" evidence="8">
    <location>
        <position position="172"/>
    </location>
    <ligand>
        <name>beta-D-fructose 1,6-bisphosphate</name>
        <dbReference type="ChEBI" id="CHEBI:32966"/>
        <note>allosteric activator</note>
    </ligand>
</feature>
<protein>
    <recommendedName>
        <fullName evidence="4 8">L-lactate dehydrogenase</fullName>
        <shortName evidence="8">L-LDH</shortName>
        <ecNumber evidence="3 8">1.1.1.27</ecNumber>
    </recommendedName>
</protein>
<evidence type="ECO:0000313" key="13">
    <source>
        <dbReference type="EMBL" id="SFB96185.1"/>
    </source>
</evidence>
<dbReference type="NCBIfam" id="NF004863">
    <property type="entry name" value="PRK06223.1"/>
    <property type="match status" value="1"/>
</dbReference>
<dbReference type="PANTHER" id="PTHR43128:SF16">
    <property type="entry name" value="L-LACTATE DEHYDROGENASE"/>
    <property type="match status" value="1"/>
</dbReference>
<comment type="similarity">
    <text evidence="2 8">Belongs to the LDH/MDH superfamily. LDH family.</text>
</comment>
<dbReference type="HAMAP" id="MF_00488">
    <property type="entry name" value="Lactate_dehydrog"/>
    <property type="match status" value="1"/>
</dbReference>
<evidence type="ECO:0000256" key="5">
    <source>
        <dbReference type="ARBA" id="ARBA00023002"/>
    </source>
</evidence>
<dbReference type="Pfam" id="PF00056">
    <property type="entry name" value="Ldh_1_N"/>
    <property type="match status" value="1"/>
</dbReference>
<keyword evidence="5 8" id="KW-0560">Oxidoreductase</keyword>
<dbReference type="PROSITE" id="PS00064">
    <property type="entry name" value="L_LDH"/>
    <property type="match status" value="1"/>
</dbReference>
<dbReference type="SUPFAM" id="SSF56327">
    <property type="entry name" value="LDH C-terminal domain-like"/>
    <property type="match status" value="1"/>
</dbReference>
<evidence type="ECO:0000256" key="9">
    <source>
        <dbReference type="PIRSR" id="PIRSR000102-1"/>
    </source>
</evidence>
<comment type="subcellular location">
    <subcellularLocation>
        <location evidence="8">Cytoplasm</location>
    </subcellularLocation>
</comment>
<keyword evidence="8" id="KW-0597">Phosphoprotein</keyword>
<dbReference type="InterPro" id="IPR001236">
    <property type="entry name" value="Lactate/malate_DH_N"/>
</dbReference>
<dbReference type="InterPro" id="IPR001557">
    <property type="entry name" value="L-lactate/malate_DH"/>
</dbReference>
<keyword evidence="6 8" id="KW-0520">NAD</keyword>
<evidence type="ECO:0000259" key="12">
    <source>
        <dbReference type="Pfam" id="PF02866"/>
    </source>
</evidence>
<feature type="binding site" evidence="8">
    <location>
        <begin position="83"/>
        <end position="84"/>
    </location>
    <ligand>
        <name>NAD(+)</name>
        <dbReference type="ChEBI" id="CHEBI:57540"/>
    </ligand>
</feature>
<evidence type="ECO:0000256" key="2">
    <source>
        <dbReference type="ARBA" id="ARBA00006054"/>
    </source>
</evidence>
<dbReference type="NCBIfam" id="NF000824">
    <property type="entry name" value="PRK00066.1"/>
    <property type="match status" value="1"/>
</dbReference>
<feature type="binding site" evidence="8">
    <location>
        <position position="44"/>
    </location>
    <ligand>
        <name>NAD(+)</name>
        <dbReference type="ChEBI" id="CHEBI:57540"/>
    </ligand>
</feature>
<feature type="binding site" evidence="8">
    <location>
        <begin position="122"/>
        <end position="124"/>
    </location>
    <ligand>
        <name>NAD(+)</name>
        <dbReference type="ChEBI" id="CHEBI:57540"/>
    </ligand>
</feature>
<keyword evidence="8" id="KW-0021">Allosteric enzyme</keyword>
<evidence type="ECO:0000256" key="7">
    <source>
        <dbReference type="ARBA" id="ARBA00049258"/>
    </source>
</evidence>
<feature type="binding site" evidence="8 10">
    <location>
        <position position="39"/>
    </location>
    <ligand>
        <name>NAD(+)</name>
        <dbReference type="ChEBI" id="CHEBI:57540"/>
    </ligand>
</feature>
<feature type="binding site" evidence="10">
    <location>
        <position position="99"/>
    </location>
    <ligand>
        <name>NAD(+)</name>
        <dbReference type="ChEBI" id="CHEBI:57540"/>
    </ligand>
</feature>
<evidence type="ECO:0000256" key="1">
    <source>
        <dbReference type="ARBA" id="ARBA00004843"/>
    </source>
</evidence>
<dbReference type="EMBL" id="FOLT01000002">
    <property type="protein sequence ID" value="SFB96185.1"/>
    <property type="molecule type" value="Genomic_DNA"/>
</dbReference>
<feature type="binding site" evidence="8">
    <location>
        <position position="86"/>
    </location>
    <ligand>
        <name>substrate</name>
    </ligand>
</feature>
<dbReference type="SUPFAM" id="SSF51735">
    <property type="entry name" value="NAD(P)-binding Rossmann-fold domains"/>
    <property type="match status" value="1"/>
</dbReference>
<dbReference type="InterPro" id="IPR018177">
    <property type="entry name" value="L-lactate_DH_AS"/>
</dbReference>
<keyword evidence="8" id="KW-0963">Cytoplasm</keyword>
<dbReference type="Pfam" id="PF02866">
    <property type="entry name" value="Ldh_1_C"/>
    <property type="match status" value="1"/>
</dbReference>
<feature type="binding site" evidence="10">
    <location>
        <begin position="14"/>
        <end position="19"/>
    </location>
    <ligand>
        <name>NAD(+)</name>
        <dbReference type="ChEBI" id="CHEBI:57540"/>
    </ligand>
</feature>
<evidence type="ECO:0000256" key="6">
    <source>
        <dbReference type="ARBA" id="ARBA00023027"/>
    </source>
</evidence>
<evidence type="ECO:0000256" key="4">
    <source>
        <dbReference type="ARBA" id="ARBA00016495"/>
    </source>
</evidence>
<comment type="subunit">
    <text evidence="8">Homotetramer.</text>
</comment>
<dbReference type="OrthoDB" id="9802969at2"/>
<name>A0A1I1F9X5_9LACT</name>
<dbReference type="GO" id="GO:0006096">
    <property type="term" value="P:glycolytic process"/>
    <property type="evidence" value="ECO:0007669"/>
    <property type="project" value="UniProtKB-UniRule"/>
</dbReference>
<dbReference type="GO" id="GO:0005737">
    <property type="term" value="C:cytoplasm"/>
    <property type="evidence" value="ECO:0007669"/>
    <property type="project" value="UniProtKB-SubCell"/>
</dbReference>
<evidence type="ECO:0000259" key="11">
    <source>
        <dbReference type="Pfam" id="PF00056"/>
    </source>
</evidence>
<feature type="active site" description="Proton acceptor" evidence="8 9">
    <location>
        <position position="179"/>
    </location>
</feature>
<keyword evidence="14" id="KW-1185">Reference proteome</keyword>
<feature type="binding site" evidence="8">
    <location>
        <position position="105"/>
    </location>
    <ligand>
        <name>NAD(+)</name>
        <dbReference type="ChEBI" id="CHEBI:57540"/>
    </ligand>
</feature>
<gene>
    <name evidence="8" type="primary">ldh</name>
    <name evidence="13" type="ORF">SAMN04488102_10220</name>
</gene>
<dbReference type="InterPro" id="IPR036291">
    <property type="entry name" value="NAD(P)-bd_dom_sf"/>
</dbReference>
<dbReference type="STRING" id="753702.SAMN04488102_10220"/>
<feature type="binding site" evidence="8">
    <location>
        <position position="147"/>
    </location>
    <ligand>
        <name>NAD(+)</name>
        <dbReference type="ChEBI" id="CHEBI:57540"/>
    </ligand>
</feature>
<dbReference type="Proteomes" id="UP000199612">
    <property type="component" value="Unassembled WGS sequence"/>
</dbReference>
<dbReference type="Gene3D" id="3.40.50.720">
    <property type="entry name" value="NAD(P)-binding Rossmann-like Domain"/>
    <property type="match status" value="1"/>
</dbReference>
<dbReference type="InterPro" id="IPR022383">
    <property type="entry name" value="Lactate/malate_DH_C"/>
</dbReference>
<feature type="binding site" evidence="8">
    <location>
        <begin position="124"/>
        <end position="127"/>
    </location>
    <ligand>
        <name>substrate</name>
    </ligand>
</feature>
<dbReference type="EC" id="1.1.1.27" evidence="3 8"/>
<comment type="activity regulation">
    <text evidence="8">Allosterically activated by fructose 1,6-bisphosphate (FBP).</text>
</comment>
<dbReference type="UniPathway" id="UPA00554">
    <property type="reaction ID" value="UER00611"/>
</dbReference>
<feature type="binding site" evidence="8">
    <location>
        <position position="69"/>
    </location>
    <ligand>
        <name>NAD(+)</name>
        <dbReference type="ChEBI" id="CHEBI:57540"/>
    </ligand>
</feature>
<comment type="function">
    <text evidence="8">Catalyzes the conversion of lactate to pyruvate.</text>
</comment>
<dbReference type="GO" id="GO:0006089">
    <property type="term" value="P:lactate metabolic process"/>
    <property type="evidence" value="ECO:0007669"/>
    <property type="project" value="TreeGrafter"/>
</dbReference>
<dbReference type="Gene3D" id="3.90.110.10">
    <property type="entry name" value="Lactate dehydrogenase/glycoside hydrolase, family 4, C-terminal"/>
    <property type="match status" value="1"/>
</dbReference>
<proteinExistence type="inferred from homology"/>
<dbReference type="CDD" id="cd05291">
    <property type="entry name" value="HicDH_like"/>
    <property type="match status" value="1"/>
</dbReference>
<dbReference type="PIRSF" id="PIRSF000102">
    <property type="entry name" value="Lac_mal_DH"/>
    <property type="match status" value="1"/>
</dbReference>
<dbReference type="InterPro" id="IPR011304">
    <property type="entry name" value="L-lactate_DH"/>
</dbReference>
<comment type="pathway">
    <text evidence="1 8">Fermentation; pyruvate fermentation to lactate; (S)-lactate from pyruvate: step 1/1.</text>
</comment>
<dbReference type="PRINTS" id="PR00086">
    <property type="entry name" value="LLDHDRGNASE"/>
</dbReference>
<feature type="binding site" evidence="8">
    <location>
        <position position="92"/>
    </location>
    <ligand>
        <name>substrate</name>
    </ligand>
</feature>
<feature type="modified residue" description="Phosphotyrosine" evidence="8">
    <location>
        <position position="224"/>
    </location>
</feature>
<dbReference type="InterPro" id="IPR015955">
    <property type="entry name" value="Lactate_DH/Glyco_Ohase_4_C"/>
</dbReference>
<dbReference type="NCBIfam" id="TIGR01771">
    <property type="entry name" value="L-LDH-NAD"/>
    <property type="match status" value="1"/>
</dbReference>
<dbReference type="FunFam" id="3.40.50.720:FF:000018">
    <property type="entry name" value="Malate dehydrogenase"/>
    <property type="match status" value="1"/>
</dbReference>
<evidence type="ECO:0000313" key="14">
    <source>
        <dbReference type="Proteomes" id="UP000199612"/>
    </source>
</evidence>
<accession>A0A1I1F9X5</accession>
<feature type="domain" description="Lactate/malate dehydrogenase C-terminal" evidence="12">
    <location>
        <begin position="149"/>
        <end position="315"/>
    </location>
</feature>
<sequence length="326" mass="35782">MEASEKQQKIILIGDGAVGSSYAYALINQNIGQELGIIDINKEKAEGDVMDLNSALAFTAPKKIYVADYEDCHDADLVVYTAGASQKPGETRLDLTEKNLRITKTVVENVMKSGFDGIFLVATNPVDILTYAVYKLSGLPSHKVIGTGTSLDSARFRHAIAQLLDVDVRNVHGYIIGEHGDTEFPVWSHANVAGLNINEWVNNNPTTDEQALVEIFFSVRDAAYEIIQRKGATFYGIGASLARITRAILNNEHAVFPLSVYLEGEYGQNDIYIGSPAIITSNGLKKIVEIPLNDSEKEKMNHSVNTIRTHLKEVLDNNPDLGFTID</sequence>
<evidence type="ECO:0000256" key="8">
    <source>
        <dbReference type="HAMAP-Rule" id="MF_00488"/>
    </source>
</evidence>
<reference evidence="14" key="1">
    <citation type="submission" date="2016-10" db="EMBL/GenBank/DDBJ databases">
        <authorList>
            <person name="Varghese N."/>
            <person name="Submissions S."/>
        </authorList>
    </citation>
    <scope>NUCLEOTIDE SEQUENCE [LARGE SCALE GENOMIC DNA]</scope>
    <source>
        <strain evidence="14">DSM 23664</strain>
    </source>
</reference>
<feature type="binding site" evidence="8">
    <location>
        <begin position="152"/>
        <end position="155"/>
    </location>
    <ligand>
        <name>substrate</name>
    </ligand>
</feature>
<organism evidence="13 14">
    <name type="scientific">Alkalibacterium subtropicum</name>
    <dbReference type="NCBI Taxonomy" id="753702"/>
    <lineage>
        <taxon>Bacteria</taxon>
        <taxon>Bacillati</taxon>
        <taxon>Bacillota</taxon>
        <taxon>Bacilli</taxon>
        <taxon>Lactobacillales</taxon>
        <taxon>Carnobacteriaceae</taxon>
        <taxon>Alkalibacterium</taxon>
    </lineage>
</organism>